<comment type="caution">
    <text evidence="1">The sequence shown here is derived from an EMBL/GenBank/DDBJ whole genome shotgun (WGS) entry which is preliminary data.</text>
</comment>
<gene>
    <name evidence="1" type="ORF">BLNAU_3923</name>
</gene>
<dbReference type="Proteomes" id="UP001281761">
    <property type="component" value="Unassembled WGS sequence"/>
</dbReference>
<reference evidence="1 2" key="1">
    <citation type="journal article" date="2022" name="bioRxiv">
        <title>Genomics of Preaxostyla Flagellates Illuminates Evolutionary Transitions and the Path Towards Mitochondrial Loss.</title>
        <authorList>
            <person name="Novak L.V.F."/>
            <person name="Treitli S.C."/>
            <person name="Pyrih J."/>
            <person name="Halakuc P."/>
            <person name="Pipaliya S.V."/>
            <person name="Vacek V."/>
            <person name="Brzon O."/>
            <person name="Soukal P."/>
            <person name="Eme L."/>
            <person name="Dacks J.B."/>
            <person name="Karnkowska A."/>
            <person name="Elias M."/>
            <person name="Hampl V."/>
        </authorList>
    </citation>
    <scope>NUCLEOTIDE SEQUENCE [LARGE SCALE GENOMIC DNA]</scope>
    <source>
        <strain evidence="1">NAU3</strain>
        <tissue evidence="1">Gut</tissue>
    </source>
</reference>
<keyword evidence="2" id="KW-1185">Reference proteome</keyword>
<accession>A0ABQ9YBQ4</accession>
<proteinExistence type="predicted"/>
<protein>
    <submittedName>
        <fullName evidence="1">Uncharacterized protein</fullName>
    </submittedName>
</protein>
<dbReference type="EMBL" id="JARBJD010000018">
    <property type="protein sequence ID" value="KAK2961155.1"/>
    <property type="molecule type" value="Genomic_DNA"/>
</dbReference>
<evidence type="ECO:0000313" key="2">
    <source>
        <dbReference type="Proteomes" id="UP001281761"/>
    </source>
</evidence>
<sequence length="482" mass="52980">MLMNYSQSPIDGADLKYDHRYSVDWMKTGSTSVLIETDACSFSTPVLPERLLKISCDGTFSDTKKKTITVTFESLGLKSLTEYSIVLKSTATAEVLSHTKTLKLKTDANGLLPSHTAVLFPAKTNTDELEGQLEFGLMYTVDGFKRGADTLLYDTEHVTLTTPLEPARLTEILCTGSTDQKKKATLSVKGRKMRTDETYTLTLKVKDMTSNTRPTVEVRFTTAESGTGSAVLFSTASSEIQLDYSTVYEVIGVTDFALTPILFEDGLTFTTIVETTRLVTMECGYDEAKKNALIRMTGRVLDATKEYEIELSDSNSVKKSIEMAFNPTLSEWEGSAILYSESESVELEYGMTYSVSGFKTKGETSPHLYEELTITIDDEPSRIEGVSRVLDGEKTRMIVSLSGRELKSGMGKIGVCRGNSKWTSDTAIVSDSDGKWKAEFLVGFSESSSVLEYGSTYTLCGLDGSPFFVNEGITIIQQTSAH</sequence>
<organism evidence="1 2">
    <name type="scientific">Blattamonas nauphoetae</name>
    <dbReference type="NCBI Taxonomy" id="2049346"/>
    <lineage>
        <taxon>Eukaryota</taxon>
        <taxon>Metamonada</taxon>
        <taxon>Preaxostyla</taxon>
        <taxon>Oxymonadida</taxon>
        <taxon>Blattamonas</taxon>
    </lineage>
</organism>
<name>A0ABQ9YBQ4_9EUKA</name>
<evidence type="ECO:0000313" key="1">
    <source>
        <dbReference type="EMBL" id="KAK2961155.1"/>
    </source>
</evidence>